<evidence type="ECO:0000313" key="1">
    <source>
        <dbReference type="EMBL" id="KAJ8124070.1"/>
    </source>
</evidence>
<sequence>MKFSGLVSCLAVAGTATAASVPSQKTDSKCNLPTTKIANIEVVDTPLVRDAVKLIKQFIPLQPYLYNHLMRSWLFGAAAINNNATLKAMVDLELHAVGTMLHDLGWDMRPNSPWHSEDLPFEVDSALGAVAFVKEHNLGWSDNRLERMHDGITLQGMGSYLNGKNIDSNWIVQSVAFEFPGPRSPLIPNADYDSILAEFPNDTVFRGSNETFTWLALTKPAGTRGTFIDYFGTAYVPGYGPLSHVAFDLITGGVEAEIAQYPNSTFVSHI</sequence>
<name>A0ACC2J9A0_9PEZI</name>
<dbReference type="EMBL" id="JAPESX010000013">
    <property type="protein sequence ID" value="KAJ8124070.1"/>
    <property type="molecule type" value="Genomic_DNA"/>
</dbReference>
<evidence type="ECO:0000313" key="2">
    <source>
        <dbReference type="Proteomes" id="UP001153334"/>
    </source>
</evidence>
<proteinExistence type="predicted"/>
<organism evidence="1 2">
    <name type="scientific">Nemania bipapillata</name>
    <dbReference type="NCBI Taxonomy" id="110536"/>
    <lineage>
        <taxon>Eukaryota</taxon>
        <taxon>Fungi</taxon>
        <taxon>Dikarya</taxon>
        <taxon>Ascomycota</taxon>
        <taxon>Pezizomycotina</taxon>
        <taxon>Sordariomycetes</taxon>
        <taxon>Xylariomycetidae</taxon>
        <taxon>Xylariales</taxon>
        <taxon>Xylariaceae</taxon>
        <taxon>Nemania</taxon>
    </lineage>
</organism>
<dbReference type="Proteomes" id="UP001153334">
    <property type="component" value="Unassembled WGS sequence"/>
</dbReference>
<protein>
    <submittedName>
        <fullName evidence="1">Uncharacterized protein</fullName>
    </submittedName>
</protein>
<accession>A0ACC2J9A0</accession>
<keyword evidence="2" id="KW-1185">Reference proteome</keyword>
<reference evidence="1" key="1">
    <citation type="submission" date="2022-11" db="EMBL/GenBank/DDBJ databases">
        <title>Genome Sequence of Nemania bipapillata.</title>
        <authorList>
            <person name="Buettner E."/>
        </authorList>
    </citation>
    <scope>NUCLEOTIDE SEQUENCE</scope>
    <source>
        <strain evidence="1">CP14</strain>
    </source>
</reference>
<comment type="caution">
    <text evidence="1">The sequence shown here is derived from an EMBL/GenBank/DDBJ whole genome shotgun (WGS) entry which is preliminary data.</text>
</comment>
<gene>
    <name evidence="1" type="ORF">ONZ43_g125</name>
</gene>